<gene>
    <name evidence="1" type="ORF">BECKLPF1236B_GA0070989_11693</name>
</gene>
<sequence>MTITKPNIDEMALEDLVALRLQVSDAIYPALSKRNVMKSMGQRSWNRLVLSNIDTGPTWKPSDPIGALTRLFLAPKIELGD</sequence>
<accession>A0A450WQL7</accession>
<organism evidence="1">
    <name type="scientific">Candidatus Kentrum sp. LPFa</name>
    <dbReference type="NCBI Taxonomy" id="2126335"/>
    <lineage>
        <taxon>Bacteria</taxon>
        <taxon>Pseudomonadati</taxon>
        <taxon>Pseudomonadota</taxon>
        <taxon>Gammaproteobacteria</taxon>
        <taxon>Candidatus Kentrum</taxon>
    </lineage>
</organism>
<dbReference type="EMBL" id="CAADFK010000169">
    <property type="protein sequence ID" value="VFK19343.1"/>
    <property type="molecule type" value="Genomic_DNA"/>
</dbReference>
<proteinExistence type="predicted"/>
<protein>
    <submittedName>
        <fullName evidence="1">Uncharacterized protein</fullName>
    </submittedName>
</protein>
<name>A0A450WQL7_9GAMM</name>
<reference evidence="1" key="1">
    <citation type="submission" date="2019-02" db="EMBL/GenBank/DDBJ databases">
        <authorList>
            <person name="Gruber-Vodicka R. H."/>
            <person name="Seah K. B. B."/>
        </authorList>
    </citation>
    <scope>NUCLEOTIDE SEQUENCE</scope>
    <source>
        <strain evidence="1">BECK_S313</strain>
    </source>
</reference>
<evidence type="ECO:0000313" key="1">
    <source>
        <dbReference type="EMBL" id="VFK19343.1"/>
    </source>
</evidence>
<dbReference type="AlphaFoldDB" id="A0A450WQL7"/>